<reference evidence="3" key="1">
    <citation type="journal article" date="2019" name="Int. J. Syst. Evol. Microbiol.">
        <title>The Global Catalogue of Microorganisms (GCM) 10K type strain sequencing project: providing services to taxonomists for standard genome sequencing and annotation.</title>
        <authorList>
            <consortium name="The Broad Institute Genomics Platform"/>
            <consortium name="The Broad Institute Genome Sequencing Center for Infectious Disease"/>
            <person name="Wu L."/>
            <person name="Ma J."/>
        </authorList>
    </citation>
    <scope>NUCLEOTIDE SEQUENCE [LARGE SCALE GENOMIC DNA]</scope>
    <source>
        <strain evidence="3">CGMCC 4.7181</strain>
    </source>
</reference>
<comment type="caution">
    <text evidence="2">The sequence shown here is derived from an EMBL/GenBank/DDBJ whole genome shotgun (WGS) entry which is preliminary data.</text>
</comment>
<dbReference type="Proteomes" id="UP000638043">
    <property type="component" value="Unassembled WGS sequence"/>
</dbReference>
<dbReference type="EMBL" id="BMMQ01000002">
    <property type="protein sequence ID" value="GGO61613.1"/>
    <property type="molecule type" value="Genomic_DNA"/>
</dbReference>
<protein>
    <submittedName>
        <fullName evidence="2">Uncharacterized protein</fullName>
    </submittedName>
</protein>
<keyword evidence="3" id="KW-1185">Reference proteome</keyword>
<sequence>MHFHCMPPSNRTTEPDASSPITMPVAVITVGDMGIVTVSFDGDDFLPPPFAPPWTRAAFGTLLDALTEHRTRTVRIEVHENDGSIYTDIIEAHRRTTTPEPLDPSQPETRRARRTKKPRLVELHGSGFVPGEDITVAVVVTGTESDMQGNARALIDLDQLGEHLTEGVLLGDISGHTQSVRIS</sequence>
<gene>
    <name evidence="2" type="ORF">GCM10010910_09840</name>
</gene>
<evidence type="ECO:0000256" key="1">
    <source>
        <dbReference type="SAM" id="MobiDB-lite"/>
    </source>
</evidence>
<evidence type="ECO:0000313" key="3">
    <source>
        <dbReference type="Proteomes" id="UP000638043"/>
    </source>
</evidence>
<accession>A0ABQ2N3F2</accession>
<evidence type="ECO:0000313" key="2">
    <source>
        <dbReference type="EMBL" id="GGO61613.1"/>
    </source>
</evidence>
<feature type="region of interest" description="Disordered" evidence="1">
    <location>
        <begin position="95"/>
        <end position="116"/>
    </location>
</feature>
<name>A0ABQ2N3F2_9MICO</name>
<proteinExistence type="predicted"/>
<organism evidence="2 3">
    <name type="scientific">Microbacterium nanhaiense</name>
    <dbReference type="NCBI Taxonomy" id="1301026"/>
    <lineage>
        <taxon>Bacteria</taxon>
        <taxon>Bacillati</taxon>
        <taxon>Actinomycetota</taxon>
        <taxon>Actinomycetes</taxon>
        <taxon>Micrococcales</taxon>
        <taxon>Microbacteriaceae</taxon>
        <taxon>Microbacterium</taxon>
    </lineage>
</organism>